<dbReference type="Pfam" id="PF00561">
    <property type="entry name" value="Abhydrolase_1"/>
    <property type="match status" value="1"/>
</dbReference>
<sequence length="284" mass="30474">MIESTHYPNIVIRTVEVNGITINVATSGTGPAVLLLHGWPHTWQLWRNLVPFLTTDYCVIAPDLRGIGATTLADNGYDLHTLADDAAALLEALDVEQASVVGIDLGVSIATMLALRHPARTRHLIVTEGLVGKLPGAEAFLANGAPWWFGFHGTPGLAESVLEDHADRYIDWFLINGTADRKGIDPAIRDAFVTAYQTRERLRCGFKHYRAFPVGARQLVEAVAQTKLSVPILALAGGVVGTAVANQLRPVSADLTTGVIENCGHLVPLEQPQALAVAIRGFIA</sequence>
<evidence type="ECO:0000313" key="3">
    <source>
        <dbReference type="EMBL" id="MCU5780356.1"/>
    </source>
</evidence>
<dbReference type="InterPro" id="IPR000639">
    <property type="entry name" value="Epox_hydrolase-like"/>
</dbReference>
<dbReference type="AlphaFoldDB" id="A0A9J6PZL3"/>
<feature type="domain" description="AB hydrolase-1" evidence="2">
    <location>
        <begin position="31"/>
        <end position="237"/>
    </location>
</feature>
<evidence type="ECO:0000313" key="4">
    <source>
        <dbReference type="Proteomes" id="UP001064262"/>
    </source>
</evidence>
<name>A0A9J6PZL3_9GAMM</name>
<organism evidence="3 4">
    <name type="scientific">Winslowiella arboricola</name>
    <dbReference type="NCBI Taxonomy" id="2978220"/>
    <lineage>
        <taxon>Bacteria</taxon>
        <taxon>Pseudomonadati</taxon>
        <taxon>Pseudomonadota</taxon>
        <taxon>Gammaproteobacteria</taxon>
        <taxon>Enterobacterales</taxon>
        <taxon>Erwiniaceae</taxon>
        <taxon>Winslowiella</taxon>
    </lineage>
</organism>
<evidence type="ECO:0000259" key="2">
    <source>
        <dbReference type="Pfam" id="PF00561"/>
    </source>
</evidence>
<keyword evidence="4" id="KW-1185">Reference proteome</keyword>
<dbReference type="PRINTS" id="PR00111">
    <property type="entry name" value="ABHYDROLASE"/>
</dbReference>
<dbReference type="Gene3D" id="3.40.50.1820">
    <property type="entry name" value="alpha/beta hydrolase"/>
    <property type="match status" value="1"/>
</dbReference>
<dbReference type="PANTHER" id="PTHR43329">
    <property type="entry name" value="EPOXIDE HYDROLASE"/>
    <property type="match status" value="1"/>
</dbReference>
<evidence type="ECO:0000256" key="1">
    <source>
        <dbReference type="ARBA" id="ARBA00022801"/>
    </source>
</evidence>
<gene>
    <name evidence="3" type="ORF">N5923_22940</name>
</gene>
<reference evidence="3" key="1">
    <citation type="submission" date="2022-09" db="EMBL/GenBank/DDBJ databases">
        <title>Winslowiella arboricola sp. nov., isolated from bleeding cankers on broadleaf hosts.</title>
        <authorList>
            <person name="Brady C."/>
            <person name="Kaur S."/>
            <person name="Crampton B."/>
            <person name="Maddock D."/>
            <person name="Arnold D."/>
            <person name="Denman S."/>
        </authorList>
    </citation>
    <scope>NUCLEOTIDE SEQUENCE</scope>
    <source>
        <strain evidence="3">BAC 15a-03b</strain>
    </source>
</reference>
<dbReference type="Proteomes" id="UP001064262">
    <property type="component" value="Unassembled WGS sequence"/>
</dbReference>
<comment type="caution">
    <text evidence="3">The sequence shown here is derived from an EMBL/GenBank/DDBJ whole genome shotgun (WGS) entry which is preliminary data.</text>
</comment>
<proteinExistence type="predicted"/>
<dbReference type="InterPro" id="IPR029058">
    <property type="entry name" value="AB_hydrolase_fold"/>
</dbReference>
<protein>
    <submittedName>
        <fullName evidence="3">Alpha/beta hydrolase</fullName>
    </submittedName>
</protein>
<accession>A0A9J6PZL3</accession>
<dbReference type="InterPro" id="IPR000073">
    <property type="entry name" value="AB_hydrolase_1"/>
</dbReference>
<dbReference type="GO" id="GO:0016787">
    <property type="term" value="F:hydrolase activity"/>
    <property type="evidence" value="ECO:0007669"/>
    <property type="project" value="UniProtKB-KW"/>
</dbReference>
<dbReference type="RefSeq" id="WP_267144489.1">
    <property type="nucleotide sequence ID" value="NZ_JAODIL010000081.1"/>
</dbReference>
<dbReference type="SUPFAM" id="SSF53474">
    <property type="entry name" value="alpha/beta-Hydrolases"/>
    <property type="match status" value="1"/>
</dbReference>
<dbReference type="PRINTS" id="PR00412">
    <property type="entry name" value="EPOXHYDRLASE"/>
</dbReference>
<dbReference type="EMBL" id="JAODIM010000043">
    <property type="protein sequence ID" value="MCU5780356.1"/>
    <property type="molecule type" value="Genomic_DNA"/>
</dbReference>
<keyword evidence="1 3" id="KW-0378">Hydrolase</keyword>